<dbReference type="CDD" id="cd16922">
    <property type="entry name" value="HATPase_EvgS-ArcB-TorS-like"/>
    <property type="match status" value="1"/>
</dbReference>
<dbReference type="SUPFAM" id="SSF47384">
    <property type="entry name" value="Homodimeric domain of signal transducing histidine kinase"/>
    <property type="match status" value="1"/>
</dbReference>
<feature type="domain" description="PAS" evidence="14">
    <location>
        <begin position="314"/>
        <end position="372"/>
    </location>
</feature>
<dbReference type="Gene3D" id="3.30.450.40">
    <property type="match status" value="1"/>
</dbReference>
<dbReference type="Gene3D" id="3.30.565.10">
    <property type="entry name" value="Histidine kinase-like ATPase, C-terminal domain"/>
    <property type="match status" value="1"/>
</dbReference>
<dbReference type="PROSITE" id="PS50113">
    <property type="entry name" value="PAC"/>
    <property type="match status" value="1"/>
</dbReference>
<evidence type="ECO:0000256" key="1">
    <source>
        <dbReference type="ARBA" id="ARBA00000085"/>
    </source>
</evidence>
<dbReference type="AlphaFoldDB" id="A0A6I0F3W3"/>
<dbReference type="GO" id="GO:0009927">
    <property type="term" value="F:histidine phosphotransfer kinase activity"/>
    <property type="evidence" value="ECO:0007669"/>
    <property type="project" value="TreeGrafter"/>
</dbReference>
<evidence type="ECO:0000256" key="9">
    <source>
        <dbReference type="ARBA" id="ARBA00024867"/>
    </source>
</evidence>
<proteinExistence type="inferred from homology"/>
<comment type="function">
    <text evidence="9">May play the central regulatory role in sporulation. It may be an element of the effector pathway responsible for the activation of sporulation genes in response to nutritional stress. Spo0A may act in concert with spo0H (a sigma factor) to control the expression of some genes that are critical to the sporulation process.</text>
</comment>
<dbReference type="InterPro" id="IPR003661">
    <property type="entry name" value="HisK_dim/P_dom"/>
</dbReference>
<comment type="similarity">
    <text evidence="2">In the N-terminal section; belongs to the phytochrome family.</text>
</comment>
<dbReference type="SUPFAM" id="SSF52172">
    <property type="entry name" value="CheY-like"/>
    <property type="match status" value="1"/>
</dbReference>
<organism evidence="16 17">
    <name type="scientific">Heliorestis acidaminivorans</name>
    <dbReference type="NCBI Taxonomy" id="553427"/>
    <lineage>
        <taxon>Bacteria</taxon>
        <taxon>Bacillati</taxon>
        <taxon>Bacillota</taxon>
        <taxon>Clostridia</taxon>
        <taxon>Eubacteriales</taxon>
        <taxon>Heliobacteriaceae</taxon>
        <taxon>Heliorestis</taxon>
    </lineage>
</organism>
<keyword evidence="17" id="KW-1185">Reference proteome</keyword>
<dbReference type="CDD" id="cd00082">
    <property type="entry name" value="HisKA"/>
    <property type="match status" value="1"/>
</dbReference>
<protein>
    <recommendedName>
        <fullName evidence="10">Circadian input-output histidine kinase CikA</fullName>
        <ecNumber evidence="3">2.7.13.3</ecNumber>
    </recommendedName>
    <alternativeName>
        <fullName evidence="4">Stage 0 sporulation protein A homolog</fullName>
    </alternativeName>
</protein>
<dbReference type="InterPro" id="IPR011006">
    <property type="entry name" value="CheY-like_superfamily"/>
</dbReference>
<dbReference type="Pfam" id="PF13426">
    <property type="entry name" value="PAS_9"/>
    <property type="match status" value="1"/>
</dbReference>
<dbReference type="PROSITE" id="PS50112">
    <property type="entry name" value="PAS"/>
    <property type="match status" value="1"/>
</dbReference>
<reference evidence="16 17" key="1">
    <citation type="submission" date="2019-10" db="EMBL/GenBank/DDBJ databases">
        <title>Whole-genome sequence of the extremophile Heliorestis acidaminivorans DSM 24790.</title>
        <authorList>
            <person name="Kyndt J.A."/>
            <person name="Meyer T.E."/>
        </authorList>
    </citation>
    <scope>NUCLEOTIDE SEQUENCE [LARGE SCALE GENOMIC DNA]</scope>
    <source>
        <strain evidence="16 17">DSM 24790</strain>
    </source>
</reference>
<dbReference type="FunFam" id="3.30.565.10:FF:000010">
    <property type="entry name" value="Sensor histidine kinase RcsC"/>
    <property type="match status" value="1"/>
</dbReference>
<evidence type="ECO:0000256" key="7">
    <source>
        <dbReference type="ARBA" id="ARBA00022777"/>
    </source>
</evidence>
<evidence type="ECO:0000256" key="2">
    <source>
        <dbReference type="ARBA" id="ARBA00006402"/>
    </source>
</evidence>
<dbReference type="InterPro" id="IPR004358">
    <property type="entry name" value="Sig_transdc_His_kin-like_C"/>
</dbReference>
<dbReference type="EMBL" id="WBXO01000003">
    <property type="protein sequence ID" value="KAB2953417.1"/>
    <property type="molecule type" value="Genomic_DNA"/>
</dbReference>
<dbReference type="InterPro" id="IPR035965">
    <property type="entry name" value="PAS-like_dom_sf"/>
</dbReference>
<keyword evidence="7" id="KW-0418">Kinase</keyword>
<dbReference type="Gene3D" id="1.10.287.130">
    <property type="match status" value="1"/>
</dbReference>
<evidence type="ECO:0000256" key="3">
    <source>
        <dbReference type="ARBA" id="ARBA00012438"/>
    </source>
</evidence>
<evidence type="ECO:0000313" key="16">
    <source>
        <dbReference type="EMBL" id="KAB2953417.1"/>
    </source>
</evidence>
<dbReference type="SMART" id="SM00448">
    <property type="entry name" value="REC"/>
    <property type="match status" value="1"/>
</dbReference>
<keyword evidence="5 11" id="KW-0597">Phosphoprotein</keyword>
<dbReference type="Gene3D" id="3.40.50.2300">
    <property type="match status" value="1"/>
</dbReference>
<keyword evidence="8" id="KW-0902">Two-component regulatory system</keyword>
<dbReference type="SMART" id="SM00091">
    <property type="entry name" value="PAS"/>
    <property type="match status" value="1"/>
</dbReference>
<dbReference type="CDD" id="cd00130">
    <property type="entry name" value="PAS"/>
    <property type="match status" value="1"/>
</dbReference>
<dbReference type="PROSITE" id="PS50110">
    <property type="entry name" value="RESPONSE_REGULATORY"/>
    <property type="match status" value="1"/>
</dbReference>
<evidence type="ECO:0000256" key="8">
    <source>
        <dbReference type="ARBA" id="ARBA00023012"/>
    </source>
</evidence>
<dbReference type="InterPro" id="IPR001789">
    <property type="entry name" value="Sig_transdc_resp-reg_receiver"/>
</dbReference>
<dbReference type="SUPFAM" id="SSF55785">
    <property type="entry name" value="PYP-like sensor domain (PAS domain)"/>
    <property type="match status" value="1"/>
</dbReference>
<dbReference type="InterPro" id="IPR003594">
    <property type="entry name" value="HATPase_dom"/>
</dbReference>
<dbReference type="Proteomes" id="UP000468766">
    <property type="component" value="Unassembled WGS sequence"/>
</dbReference>
<keyword evidence="6" id="KW-0808">Transferase</keyword>
<feature type="domain" description="Histidine kinase" evidence="12">
    <location>
        <begin position="457"/>
        <end position="678"/>
    </location>
</feature>
<evidence type="ECO:0000259" key="14">
    <source>
        <dbReference type="PROSITE" id="PS50112"/>
    </source>
</evidence>
<dbReference type="InterPro" id="IPR029016">
    <property type="entry name" value="GAF-like_dom_sf"/>
</dbReference>
<dbReference type="Pfam" id="PF00512">
    <property type="entry name" value="HisKA"/>
    <property type="match status" value="1"/>
</dbReference>
<accession>A0A6I0F3W3</accession>
<dbReference type="PRINTS" id="PR00344">
    <property type="entry name" value="BCTRLSENSOR"/>
</dbReference>
<feature type="domain" description="Response regulatory" evidence="13">
    <location>
        <begin position="21"/>
        <end position="134"/>
    </location>
</feature>
<dbReference type="GO" id="GO:0005886">
    <property type="term" value="C:plasma membrane"/>
    <property type="evidence" value="ECO:0007669"/>
    <property type="project" value="TreeGrafter"/>
</dbReference>
<dbReference type="PROSITE" id="PS50109">
    <property type="entry name" value="HIS_KIN"/>
    <property type="match status" value="1"/>
</dbReference>
<dbReference type="SMART" id="SM00387">
    <property type="entry name" value="HATPase_c"/>
    <property type="match status" value="1"/>
</dbReference>
<evidence type="ECO:0000259" key="12">
    <source>
        <dbReference type="PROSITE" id="PS50109"/>
    </source>
</evidence>
<feature type="domain" description="PAC" evidence="15">
    <location>
        <begin position="385"/>
        <end position="439"/>
    </location>
</feature>
<dbReference type="Gene3D" id="3.30.450.20">
    <property type="entry name" value="PAS domain"/>
    <property type="match status" value="1"/>
</dbReference>
<evidence type="ECO:0000259" key="15">
    <source>
        <dbReference type="PROSITE" id="PS50113"/>
    </source>
</evidence>
<dbReference type="InterPro" id="IPR036890">
    <property type="entry name" value="HATPase_C_sf"/>
</dbReference>
<dbReference type="NCBIfam" id="TIGR00229">
    <property type="entry name" value="sensory_box"/>
    <property type="match status" value="1"/>
</dbReference>
<dbReference type="InterPro" id="IPR000700">
    <property type="entry name" value="PAS-assoc_C"/>
</dbReference>
<evidence type="ECO:0000256" key="6">
    <source>
        <dbReference type="ARBA" id="ARBA00022679"/>
    </source>
</evidence>
<evidence type="ECO:0000256" key="4">
    <source>
        <dbReference type="ARBA" id="ARBA00018672"/>
    </source>
</evidence>
<evidence type="ECO:0000256" key="10">
    <source>
        <dbReference type="ARBA" id="ARBA00074306"/>
    </source>
</evidence>
<dbReference type="SMART" id="SM00388">
    <property type="entry name" value="HisKA"/>
    <property type="match status" value="1"/>
</dbReference>
<gene>
    <name evidence="16" type="ORF">F9B85_05775</name>
</gene>
<dbReference type="InterPro" id="IPR036097">
    <property type="entry name" value="HisK_dim/P_sf"/>
</dbReference>
<dbReference type="PANTHER" id="PTHR43047">
    <property type="entry name" value="TWO-COMPONENT HISTIDINE PROTEIN KINASE"/>
    <property type="match status" value="1"/>
</dbReference>
<dbReference type="Pfam" id="PF00072">
    <property type="entry name" value="Response_reg"/>
    <property type="match status" value="1"/>
</dbReference>
<comment type="catalytic activity">
    <reaction evidence="1">
        <text>ATP + protein L-histidine = ADP + protein N-phospho-L-histidine.</text>
        <dbReference type="EC" id="2.7.13.3"/>
    </reaction>
</comment>
<dbReference type="SUPFAM" id="SSF55874">
    <property type="entry name" value="ATPase domain of HSP90 chaperone/DNA topoisomerase II/histidine kinase"/>
    <property type="match status" value="1"/>
</dbReference>
<comment type="caution">
    <text evidence="16">The sequence shown here is derived from an EMBL/GenBank/DDBJ whole genome shotgun (WGS) entry which is preliminary data.</text>
</comment>
<sequence>MDSFLFLIDLDWRLEEEGIVKVVIIDDDPGARERLALLLSTLPAVEVVGKLDCLEKQLEYIEKIKPDAIYLDVELEQEDGIETAHAYLKRKDIEFIVMTSYPDNAIRAYEIRPLDFLLKPFNEESVLRSISRLSKRLKEKEQLKQVQKSDRLFSKIAHDILEGLAIEEVLNYACQETVDIYGLPLAWIGSAKLNGDFSIDASAGSALECLDTKDITWNEIKEHCQPLNQPEWHQVAGKCYYTAPSFHMNELFTEQTKGIRHCILIPLKREEQILGLMALYAKYLDFLQLSRLNDFKHFVRQLSLALSAALRQREIRMLTTAVQASANAVLITDSKGEIYWCNHAFTKLTGYSLQEVTGKKSDMFRSHSHEENFYEQMWDSISSGKIWKGEVVNRHKSGHYYTEEMTITPIINGHDQVCSFIAIKEDISIRKETEKALQHAKAKAEKADLLKSDFLSVISHELRTPMNGVLGMGELLLDTALDEEQQYLANTLMDSAHKQLKLIEAMLTFSDISKNEVSKEDTIFSLQELIISITEKFRPLAEEKNLIFSHHLYVTGDYMLQGAHRHLQQILDCLLENAIKFTHKGTVSVEATMQKETAQDIWICFSVIDSGIGFSPEVKERLFLPFTPGDSSSTRSFGGLGLGLAISKKLVDFMDGDLDIKSKEGEGTIVSITLPFQKASYQILESLAPTN</sequence>
<dbReference type="PANTHER" id="PTHR43047:SF71">
    <property type="entry name" value="HISTIDINE KINASE CONTAINING CHEY-HOMOLOGOUS RECEIVER DOMAIN-RELATED"/>
    <property type="match status" value="1"/>
</dbReference>
<name>A0A6I0F3W3_9FIRM</name>
<dbReference type="InterPro" id="IPR000014">
    <property type="entry name" value="PAS"/>
</dbReference>
<evidence type="ECO:0000256" key="11">
    <source>
        <dbReference type="PROSITE-ProRule" id="PRU00169"/>
    </source>
</evidence>
<evidence type="ECO:0000259" key="13">
    <source>
        <dbReference type="PROSITE" id="PS50110"/>
    </source>
</evidence>
<evidence type="ECO:0000256" key="5">
    <source>
        <dbReference type="ARBA" id="ARBA00022553"/>
    </source>
</evidence>
<dbReference type="EC" id="2.7.13.3" evidence="3"/>
<feature type="modified residue" description="4-aspartylphosphate" evidence="11">
    <location>
        <position position="72"/>
    </location>
</feature>
<dbReference type="Pfam" id="PF02518">
    <property type="entry name" value="HATPase_c"/>
    <property type="match status" value="1"/>
</dbReference>
<dbReference type="SUPFAM" id="SSF55781">
    <property type="entry name" value="GAF domain-like"/>
    <property type="match status" value="1"/>
</dbReference>
<evidence type="ECO:0000313" key="17">
    <source>
        <dbReference type="Proteomes" id="UP000468766"/>
    </source>
</evidence>
<dbReference type="GO" id="GO:0000155">
    <property type="term" value="F:phosphorelay sensor kinase activity"/>
    <property type="evidence" value="ECO:0007669"/>
    <property type="project" value="InterPro"/>
</dbReference>
<dbReference type="OrthoDB" id="9813394at2"/>
<dbReference type="InterPro" id="IPR005467">
    <property type="entry name" value="His_kinase_dom"/>
</dbReference>